<evidence type="ECO:0000256" key="1">
    <source>
        <dbReference type="SAM" id="MobiDB-lite"/>
    </source>
</evidence>
<evidence type="ECO:0000313" key="3">
    <source>
        <dbReference type="Proteomes" id="UP000275267"/>
    </source>
</evidence>
<accession>A0A3L6QVZ9</accession>
<proteinExistence type="predicted"/>
<dbReference type="STRING" id="4540.A0A3L6QVZ9"/>
<feature type="region of interest" description="Disordered" evidence="1">
    <location>
        <begin position="1"/>
        <end position="69"/>
    </location>
</feature>
<comment type="caution">
    <text evidence="2">The sequence shown here is derived from an EMBL/GenBank/DDBJ whole genome shotgun (WGS) entry which is preliminary data.</text>
</comment>
<dbReference type="AlphaFoldDB" id="A0A3L6QVZ9"/>
<sequence length="159" mass="17803">MTNGSEASPAAPKTTKDTLGTPIDPKTPAQLNPNNFDQTGARSESPRVNPNVEVLYDGPTEFDPDDDEDPTVAYAKKPYIYPPTMRTLLLKELEIRRDLCKDIAGCFDLDTEEFIINGKRLKLSMKDVQHILGLPSQGDEIKEPPQKHVLGLFQIHMER</sequence>
<feature type="compositionally biased region" description="Acidic residues" evidence="1">
    <location>
        <begin position="60"/>
        <end position="69"/>
    </location>
</feature>
<evidence type="ECO:0000313" key="2">
    <source>
        <dbReference type="EMBL" id="RLM86945.1"/>
    </source>
</evidence>
<name>A0A3L6QVZ9_PANMI</name>
<dbReference type="EMBL" id="PQIB02000011">
    <property type="protein sequence ID" value="RLM86945.1"/>
    <property type="molecule type" value="Genomic_DNA"/>
</dbReference>
<dbReference type="Proteomes" id="UP000275267">
    <property type="component" value="Unassembled WGS sequence"/>
</dbReference>
<organism evidence="2 3">
    <name type="scientific">Panicum miliaceum</name>
    <name type="common">Proso millet</name>
    <name type="synonym">Broomcorn millet</name>
    <dbReference type="NCBI Taxonomy" id="4540"/>
    <lineage>
        <taxon>Eukaryota</taxon>
        <taxon>Viridiplantae</taxon>
        <taxon>Streptophyta</taxon>
        <taxon>Embryophyta</taxon>
        <taxon>Tracheophyta</taxon>
        <taxon>Spermatophyta</taxon>
        <taxon>Magnoliopsida</taxon>
        <taxon>Liliopsida</taxon>
        <taxon>Poales</taxon>
        <taxon>Poaceae</taxon>
        <taxon>PACMAD clade</taxon>
        <taxon>Panicoideae</taxon>
        <taxon>Panicodae</taxon>
        <taxon>Paniceae</taxon>
        <taxon>Panicinae</taxon>
        <taxon>Panicum</taxon>
        <taxon>Panicum sect. Panicum</taxon>
    </lineage>
</organism>
<dbReference type="OrthoDB" id="686476at2759"/>
<protein>
    <submittedName>
        <fullName evidence="2">Uncharacterized protein</fullName>
    </submittedName>
</protein>
<keyword evidence="3" id="KW-1185">Reference proteome</keyword>
<reference evidence="3" key="1">
    <citation type="journal article" date="2019" name="Nat. Commun.">
        <title>The genome of broomcorn millet.</title>
        <authorList>
            <person name="Zou C."/>
            <person name="Miki D."/>
            <person name="Li D."/>
            <person name="Tang Q."/>
            <person name="Xiao L."/>
            <person name="Rajput S."/>
            <person name="Deng P."/>
            <person name="Jia W."/>
            <person name="Huang R."/>
            <person name="Zhang M."/>
            <person name="Sun Y."/>
            <person name="Hu J."/>
            <person name="Fu X."/>
            <person name="Schnable P.S."/>
            <person name="Li F."/>
            <person name="Zhang H."/>
            <person name="Feng B."/>
            <person name="Zhu X."/>
            <person name="Liu R."/>
            <person name="Schnable J.C."/>
            <person name="Zhu J.-K."/>
            <person name="Zhang H."/>
        </authorList>
    </citation>
    <scope>NUCLEOTIDE SEQUENCE [LARGE SCALE GENOMIC DNA]</scope>
</reference>
<gene>
    <name evidence="2" type="ORF">C2845_PM04G15890</name>
</gene>
<feature type="compositionally biased region" description="Polar residues" evidence="1">
    <location>
        <begin position="29"/>
        <end position="48"/>
    </location>
</feature>